<proteinExistence type="predicted"/>
<feature type="compositionally biased region" description="Basic and acidic residues" evidence="1">
    <location>
        <begin position="63"/>
        <end position="73"/>
    </location>
</feature>
<name>A0A9D5DE68_9CRYT</name>
<feature type="compositionally biased region" description="Polar residues" evidence="1">
    <location>
        <begin position="53"/>
        <end position="62"/>
    </location>
</feature>
<evidence type="ECO:0000313" key="2">
    <source>
        <dbReference type="EMBL" id="KAJ1605208.1"/>
    </source>
</evidence>
<evidence type="ECO:0000256" key="1">
    <source>
        <dbReference type="SAM" id="MobiDB-lite"/>
    </source>
</evidence>
<gene>
    <name evidence="2" type="ORF">OJ253_3264</name>
</gene>
<reference evidence="2" key="1">
    <citation type="submission" date="2022-10" db="EMBL/GenBank/DDBJ databases">
        <title>Adaptive evolution leads to modifications in subtelomeric GC content in a zoonotic Cryptosporidium species.</title>
        <authorList>
            <person name="Li J."/>
            <person name="Feng Y."/>
            <person name="Xiao L."/>
        </authorList>
    </citation>
    <scope>NUCLEOTIDE SEQUENCE</scope>
    <source>
        <strain evidence="2">33844</strain>
    </source>
</reference>
<accession>A0A9D5DE68</accession>
<feature type="compositionally biased region" description="Basic and acidic residues" evidence="1">
    <location>
        <begin position="90"/>
        <end position="122"/>
    </location>
</feature>
<dbReference type="AlphaFoldDB" id="A0A9D5DE68"/>
<dbReference type="OrthoDB" id="343130at2759"/>
<comment type="caution">
    <text evidence="2">The sequence shown here is derived from an EMBL/GenBank/DDBJ whole genome shotgun (WGS) entry which is preliminary data.</text>
</comment>
<sequence>MDELHPLFRNDVPSTGELKSNDVYSALVEISTQKPGEASMERKHLPLPTVNKSSYKVSSISKDIQKVHSSEKHIKGRYQRHLNRVRAKRSMIERKRDQEQADNKVENHSSTESGHDQERRELAEMELCMSIWSNKDVFSG</sequence>
<dbReference type="Proteomes" id="UP001067231">
    <property type="component" value="Unassembled WGS sequence"/>
</dbReference>
<organism evidence="2">
    <name type="scientific">Cryptosporidium canis</name>
    <dbReference type="NCBI Taxonomy" id="195482"/>
    <lineage>
        <taxon>Eukaryota</taxon>
        <taxon>Sar</taxon>
        <taxon>Alveolata</taxon>
        <taxon>Apicomplexa</taxon>
        <taxon>Conoidasida</taxon>
        <taxon>Coccidia</taxon>
        <taxon>Eucoccidiorida</taxon>
        <taxon>Eimeriorina</taxon>
        <taxon>Cryptosporidiidae</taxon>
        <taxon>Cryptosporidium</taxon>
    </lineage>
</organism>
<feature type="compositionally biased region" description="Basic residues" evidence="1">
    <location>
        <begin position="74"/>
        <end position="89"/>
    </location>
</feature>
<dbReference type="EMBL" id="JAPCXC010000105">
    <property type="protein sequence ID" value="KAJ1605208.1"/>
    <property type="molecule type" value="Genomic_DNA"/>
</dbReference>
<feature type="region of interest" description="Disordered" evidence="1">
    <location>
        <begin position="53"/>
        <end position="122"/>
    </location>
</feature>
<protein>
    <submittedName>
        <fullName evidence="2">Uncharacterized protein</fullName>
    </submittedName>
</protein>